<accession>A0ABV9QKD1</accession>
<keyword evidence="2 4" id="KW-0169">Cobalamin biosynthesis</keyword>
<dbReference type="InterPro" id="IPR029062">
    <property type="entry name" value="Class_I_gatase-like"/>
</dbReference>
<evidence type="ECO:0000256" key="2">
    <source>
        <dbReference type="ARBA" id="ARBA00022573"/>
    </source>
</evidence>
<evidence type="ECO:0000259" key="6">
    <source>
        <dbReference type="Pfam" id="PF07685"/>
    </source>
</evidence>
<dbReference type="NCBIfam" id="NF001989">
    <property type="entry name" value="PRK00784.1"/>
    <property type="match status" value="1"/>
</dbReference>
<dbReference type="PANTHER" id="PTHR21343">
    <property type="entry name" value="DETHIOBIOTIN SYNTHETASE"/>
    <property type="match status" value="1"/>
</dbReference>
<dbReference type="InterPro" id="IPR047045">
    <property type="entry name" value="CobQ_N"/>
</dbReference>
<feature type="active site" evidence="4">
    <location>
        <position position="447"/>
    </location>
</feature>
<dbReference type="InterPro" id="IPR033949">
    <property type="entry name" value="CobQ_GATase1"/>
</dbReference>
<feature type="domain" description="CobB/CobQ-like glutamine amidotransferase" evidence="6">
    <location>
        <begin position="255"/>
        <end position="455"/>
    </location>
</feature>
<dbReference type="Gene3D" id="3.40.50.880">
    <property type="match status" value="1"/>
</dbReference>
<dbReference type="Pfam" id="PF01656">
    <property type="entry name" value="CbiA"/>
    <property type="match status" value="1"/>
</dbReference>
<dbReference type="CDD" id="cd05389">
    <property type="entry name" value="CobQ_N"/>
    <property type="match status" value="1"/>
</dbReference>
<reference evidence="8" key="1">
    <citation type="journal article" date="2019" name="Int. J. Syst. Evol. Microbiol.">
        <title>The Global Catalogue of Microorganisms (GCM) 10K type strain sequencing project: providing services to taxonomists for standard genome sequencing and annotation.</title>
        <authorList>
            <consortium name="The Broad Institute Genomics Platform"/>
            <consortium name="The Broad Institute Genome Sequencing Center for Infectious Disease"/>
            <person name="Wu L."/>
            <person name="Ma J."/>
        </authorList>
    </citation>
    <scope>NUCLEOTIDE SEQUENCE [LARGE SCALE GENOMIC DNA]</scope>
    <source>
        <strain evidence="8">CCUG 46385</strain>
    </source>
</reference>
<protein>
    <recommendedName>
        <fullName evidence="4">Cobyric acid synthase</fullName>
    </recommendedName>
</protein>
<feature type="active site" description="Nucleophile" evidence="4">
    <location>
        <position position="334"/>
    </location>
</feature>
<dbReference type="Proteomes" id="UP001595916">
    <property type="component" value="Unassembled WGS sequence"/>
</dbReference>
<keyword evidence="8" id="KW-1185">Reference proteome</keyword>
<dbReference type="InterPro" id="IPR002586">
    <property type="entry name" value="CobQ/CobB/MinD/ParA_Nub-bd_dom"/>
</dbReference>
<dbReference type="PROSITE" id="PS51274">
    <property type="entry name" value="GATASE_COBBQ"/>
    <property type="match status" value="1"/>
</dbReference>
<evidence type="ECO:0000313" key="7">
    <source>
        <dbReference type="EMBL" id="MFC4804649.1"/>
    </source>
</evidence>
<dbReference type="NCBIfam" id="TIGR00313">
    <property type="entry name" value="cobQ"/>
    <property type="match status" value="1"/>
</dbReference>
<evidence type="ECO:0000256" key="4">
    <source>
        <dbReference type="HAMAP-Rule" id="MF_00028"/>
    </source>
</evidence>
<evidence type="ECO:0000256" key="3">
    <source>
        <dbReference type="ARBA" id="ARBA00022962"/>
    </source>
</evidence>
<evidence type="ECO:0000259" key="5">
    <source>
        <dbReference type="Pfam" id="PF01656"/>
    </source>
</evidence>
<gene>
    <name evidence="4" type="primary">cobQ</name>
    <name evidence="7" type="ORF">ACFO4R_06085</name>
</gene>
<comment type="caution">
    <text evidence="7">The sequence shown here is derived from an EMBL/GenBank/DDBJ whole genome shotgun (WGS) entry which is preliminary data.</text>
</comment>
<dbReference type="CDD" id="cd01750">
    <property type="entry name" value="GATase1_CobQ"/>
    <property type="match status" value="1"/>
</dbReference>
<feature type="domain" description="CobQ/CobB/MinD/ParA nucleotide binding" evidence="5">
    <location>
        <begin position="8"/>
        <end position="238"/>
    </location>
</feature>
<comment type="function">
    <text evidence="4">Catalyzes amidations at positions B, D, E, and G on adenosylcobyrinic A,C-diamide. NH(2) groups are provided by glutamine, and one molecule of ATP is hydrogenolyzed for each amidation.</text>
</comment>
<dbReference type="InterPro" id="IPR027417">
    <property type="entry name" value="P-loop_NTPase"/>
</dbReference>
<dbReference type="HAMAP" id="MF_00028">
    <property type="entry name" value="CobQ"/>
    <property type="match status" value="1"/>
</dbReference>
<dbReference type="PANTHER" id="PTHR21343:SF1">
    <property type="entry name" value="COBYRIC ACID SYNTHASE"/>
    <property type="match status" value="1"/>
</dbReference>
<dbReference type="SUPFAM" id="SSF52540">
    <property type="entry name" value="P-loop containing nucleoside triphosphate hydrolases"/>
    <property type="match status" value="1"/>
</dbReference>
<proteinExistence type="inferred from homology"/>
<sequence length="511" mass="57341">MHRSAKRIMFQGTSSGAGKSRLATAFCRILRQDGHRVAPFKAQNMALNSYITADGKEVGRAQAVQAEAAGVELDVRMNPVLLKPSGNRMTQVIVMGRVYRNIEAHTYYKMKKEVRPFAEQAFDEMAGEYDCLVMEGAGSPAEINLMEDDFSNMGIAMYAKAPVILVADIDRGGVFASIYGTVMLLPEEERRLFKGIIINKFRGRADTLLSGIEKIEKLTGIPVLGILPYREDIRIEEEDSLAESLKRAATSADIRVCVPWTPHMSNFTDFDVLRNYEDVSLTYAKTPEELQGSDLIILPGSKNTIEDMKYLEEKGFKDEILRLHGEGIALCGICGGYQMLGAKIMDPLCLEGAETEIEGFGILRAVTLMEEEKITSRVRAKVLPGKEEDSVFHIPQEIEVEGYEIHCGRTEVEEEHFSNIVEKSGEGVSLSDGAINSRANVFGTYLHGIFDNANFTQTILNNLRRRKGLAQKREEDDYRSYKEMQYDMLADEVRKYIDVSKIYRIMDEGID</sequence>
<evidence type="ECO:0000256" key="1">
    <source>
        <dbReference type="ARBA" id="ARBA00004953"/>
    </source>
</evidence>
<evidence type="ECO:0000313" key="8">
    <source>
        <dbReference type="Proteomes" id="UP001595916"/>
    </source>
</evidence>
<dbReference type="RefSeq" id="WP_379788163.1">
    <property type="nucleotide sequence ID" value="NZ_JBHSHL010000022.1"/>
</dbReference>
<dbReference type="SUPFAM" id="SSF52317">
    <property type="entry name" value="Class I glutamine amidotransferase-like"/>
    <property type="match status" value="1"/>
</dbReference>
<keyword evidence="3 4" id="KW-0315">Glutamine amidotransferase</keyword>
<dbReference type="EMBL" id="JBHSHL010000022">
    <property type="protein sequence ID" value="MFC4804649.1"/>
    <property type="molecule type" value="Genomic_DNA"/>
</dbReference>
<dbReference type="Pfam" id="PF07685">
    <property type="entry name" value="GATase_3"/>
    <property type="match status" value="1"/>
</dbReference>
<dbReference type="InterPro" id="IPR011698">
    <property type="entry name" value="GATase_3"/>
</dbReference>
<name>A0ABV9QKD1_9FIRM</name>
<dbReference type="InterPro" id="IPR004459">
    <property type="entry name" value="CobQ_synth"/>
</dbReference>
<comment type="pathway">
    <text evidence="1 4">Cofactor biosynthesis; adenosylcobalamin biosynthesis.</text>
</comment>
<comment type="similarity">
    <text evidence="4">Belongs to the CobB/CobQ family. CobQ subfamily.</text>
</comment>
<dbReference type="Gene3D" id="3.40.50.300">
    <property type="entry name" value="P-loop containing nucleotide triphosphate hydrolases"/>
    <property type="match status" value="1"/>
</dbReference>
<organism evidence="7 8">
    <name type="scientific">Filifactor villosus</name>
    <dbReference type="NCBI Taxonomy" id="29374"/>
    <lineage>
        <taxon>Bacteria</taxon>
        <taxon>Bacillati</taxon>
        <taxon>Bacillota</taxon>
        <taxon>Clostridia</taxon>
        <taxon>Peptostreptococcales</taxon>
        <taxon>Filifactoraceae</taxon>
        <taxon>Filifactor</taxon>
    </lineage>
</organism>